<evidence type="ECO:0000313" key="2">
    <source>
        <dbReference type="EMBL" id="KAG6492193.1"/>
    </source>
</evidence>
<comment type="caution">
    <text evidence="2">The sequence shown here is derived from an EMBL/GenBank/DDBJ whole genome shotgun (WGS) entry which is preliminary data.</text>
</comment>
<keyword evidence="3" id="KW-1185">Reference proteome</keyword>
<protein>
    <submittedName>
        <fullName evidence="2">Uncharacterized protein</fullName>
    </submittedName>
</protein>
<feature type="region of interest" description="Disordered" evidence="1">
    <location>
        <begin position="1"/>
        <end position="29"/>
    </location>
</feature>
<evidence type="ECO:0000256" key="1">
    <source>
        <dbReference type="SAM" id="MobiDB-lite"/>
    </source>
</evidence>
<dbReference type="EMBL" id="JACMSC010000013">
    <property type="protein sequence ID" value="KAG6492193.1"/>
    <property type="molecule type" value="Genomic_DNA"/>
</dbReference>
<dbReference type="Proteomes" id="UP000734854">
    <property type="component" value="Unassembled WGS sequence"/>
</dbReference>
<dbReference type="PANTHER" id="PTHR37910">
    <property type="entry name" value="EXPRESSED PROTEIN"/>
    <property type="match status" value="1"/>
</dbReference>
<gene>
    <name evidence="2" type="ORF">ZIOFF_047143</name>
</gene>
<accession>A0A8J5FMF1</accession>
<feature type="compositionally biased region" description="Polar residues" evidence="1">
    <location>
        <begin position="1"/>
        <end position="17"/>
    </location>
</feature>
<sequence>MKNSFSPERSSVKNLGSKTHVRKQKPKDSSLLRHYQGLAASSTSSPPTSLILFLYPIGRGQASSSTSISSTSDANAHNRSFILESASHLISSTIFLIADEKIRRGEFIHPFDNLFLFRFEEKSSFSIDEQPSTSSIAFVDRLAIGEAPSNNPLSTSDSKRRAIFRSVSTTLGYFYLCWIIDKAIAEMEDVSISLKGYPEIHAALAASLYANKHAALLAENQFTIATL</sequence>
<reference evidence="2 3" key="1">
    <citation type="submission" date="2020-08" db="EMBL/GenBank/DDBJ databases">
        <title>Plant Genome Project.</title>
        <authorList>
            <person name="Zhang R.-G."/>
        </authorList>
    </citation>
    <scope>NUCLEOTIDE SEQUENCE [LARGE SCALE GENOMIC DNA]</scope>
    <source>
        <tissue evidence="2">Rhizome</tissue>
    </source>
</reference>
<dbReference type="PANTHER" id="PTHR37910:SF2">
    <property type="entry name" value="EXPRESSED PROTEIN"/>
    <property type="match status" value="1"/>
</dbReference>
<evidence type="ECO:0000313" key="3">
    <source>
        <dbReference type="Proteomes" id="UP000734854"/>
    </source>
</evidence>
<organism evidence="2 3">
    <name type="scientific">Zingiber officinale</name>
    <name type="common">Ginger</name>
    <name type="synonym">Amomum zingiber</name>
    <dbReference type="NCBI Taxonomy" id="94328"/>
    <lineage>
        <taxon>Eukaryota</taxon>
        <taxon>Viridiplantae</taxon>
        <taxon>Streptophyta</taxon>
        <taxon>Embryophyta</taxon>
        <taxon>Tracheophyta</taxon>
        <taxon>Spermatophyta</taxon>
        <taxon>Magnoliopsida</taxon>
        <taxon>Liliopsida</taxon>
        <taxon>Zingiberales</taxon>
        <taxon>Zingiberaceae</taxon>
        <taxon>Zingiber</taxon>
    </lineage>
</organism>
<dbReference type="AlphaFoldDB" id="A0A8J5FMF1"/>
<name>A0A8J5FMF1_ZINOF</name>
<proteinExistence type="predicted"/>